<evidence type="ECO:0000313" key="2">
    <source>
        <dbReference type="Proteomes" id="UP000466130"/>
    </source>
</evidence>
<dbReference type="EMBL" id="VWRT01000015">
    <property type="protein sequence ID" value="KAE8437701.1"/>
    <property type="molecule type" value="Genomic_DNA"/>
</dbReference>
<dbReference type="RefSeq" id="WP_153843727.1">
    <property type="nucleotide sequence ID" value="NZ_CP048602.1"/>
</dbReference>
<comment type="caution">
    <text evidence="1">The sequence shown here is derived from an EMBL/GenBank/DDBJ whole genome shotgun (WGS) entry which is preliminary data.</text>
</comment>
<keyword evidence="2" id="KW-1185">Reference proteome</keyword>
<gene>
    <name evidence="1" type="ORF">F1978_13830</name>
</gene>
<dbReference type="Proteomes" id="UP000466130">
    <property type="component" value="Unassembled WGS sequence"/>
</dbReference>
<dbReference type="SUPFAM" id="SSF55120">
    <property type="entry name" value="Pseudouridine synthase"/>
    <property type="match status" value="1"/>
</dbReference>
<organism evidence="1 2">
    <name type="scientific">Vreelandella piezotolerans</name>
    <dbReference type="NCBI Taxonomy" id="2609667"/>
    <lineage>
        <taxon>Bacteria</taxon>
        <taxon>Pseudomonadati</taxon>
        <taxon>Pseudomonadota</taxon>
        <taxon>Gammaproteobacteria</taxon>
        <taxon>Oceanospirillales</taxon>
        <taxon>Halomonadaceae</taxon>
        <taxon>Vreelandella</taxon>
    </lineage>
</organism>
<reference evidence="1 2" key="1">
    <citation type="submission" date="2019-09" db="EMBL/GenBank/DDBJ databases">
        <title>The Halomonas whole genome shotgun (WGS).</title>
        <authorList>
            <person name="Xie Z."/>
        </authorList>
    </citation>
    <scope>NUCLEOTIDE SEQUENCE [LARGE SCALE GENOMIC DNA]</scope>
    <source>
        <strain evidence="1 2">NBT06E8</strain>
    </source>
</reference>
<evidence type="ECO:0000313" key="1">
    <source>
        <dbReference type="EMBL" id="KAE8437701.1"/>
    </source>
</evidence>
<protein>
    <submittedName>
        <fullName evidence="1">Uncharacterized protein</fullName>
    </submittedName>
</protein>
<proteinExistence type="predicted"/>
<dbReference type="InterPro" id="IPR020103">
    <property type="entry name" value="PsdUridine_synth_cat_dom_sf"/>
</dbReference>
<sequence length="247" mass="29025">MLEDPFFDESLVGIDFSHAASKKSRDEIEDVAFITIDDLDEECADKALFRYKVIKLVNKRLNGGWTKKNIEPIIYELYNEGVIDKKPGWQSVARWNAKYRADKDLLSLVDMRAIKNNFCDFKFFSKDTFFWDAIEKKYLTRVRGSVATTYQFYKDLILVHNNENPDDKFVAVGRSAFYDRVKKLPPYICDLKRYGKRYADKNYRLINSFTKSTRVMERVEIDHTALDLILLDDNLNVPIGRPFIRKV</sequence>
<name>A0ABQ6X6N6_9GAMM</name>
<accession>A0ABQ6X6N6</accession>